<dbReference type="Proteomes" id="UP001500724">
    <property type="component" value="Unassembled WGS sequence"/>
</dbReference>
<dbReference type="InterPro" id="IPR008258">
    <property type="entry name" value="Transglycosylase_SLT_dom_1"/>
</dbReference>
<keyword evidence="2" id="KW-0472">Membrane</keyword>
<keyword evidence="5" id="KW-1185">Reference proteome</keyword>
<feature type="region of interest" description="Disordered" evidence="1">
    <location>
        <begin position="168"/>
        <end position="205"/>
    </location>
</feature>
<comment type="caution">
    <text evidence="4">The sequence shown here is derived from an EMBL/GenBank/DDBJ whole genome shotgun (WGS) entry which is preliminary data.</text>
</comment>
<evidence type="ECO:0000313" key="4">
    <source>
        <dbReference type="EMBL" id="GAA0637209.1"/>
    </source>
</evidence>
<proteinExistence type="predicted"/>
<dbReference type="RefSeq" id="WP_343998293.1">
    <property type="nucleotide sequence ID" value="NZ_BAAAGU010000009.1"/>
</dbReference>
<sequence length="1562" mass="164891">MAAGGVLVGRGYVSIRPEFEGDWSRSVTSRASSAGKAGAGAFSKAFGAGMRGIGALAGVAIGANLASAAAGAAALAPALATAGAAAGALKIGLSGVGEALKAAFDTKAMKSDAQAAANATRAVESAQRGLANAQRNLADARVQAAERIRDAQKAVADAEENLARVVDDSARRQRDAQRAVRDAERDLRDAQRDAREAQASLTDARQEATRALQDMNQRLAEGRLDEREAVLRLKQAERELRAAQVTPGTTFEQLERLRIAHERAKLNLKEQREETKRLETDTAKANKAGVEGSQQMLRARERIKSANETVADRERALARAQEEARRTGVETARDVADAQEALAEAQADVAKARRDGARQVEDAERAVAEAAAAVADAQAAAAAQTSQFGEAMAELAPNAQSFVRAVQGLAPAWDNLKLSVQNELFRGLDDTVTTLGRATIPVLQRQLTATAGVWNAMAKSAANAVTEMARSGQLEQILAGATENFRAFEQVPGRLVTAFGQLAVAAQPAFNALSKQMAGAITSFTDGIAKGFESGGLQQSINSAFEVISQFGTLLANVLGTVNQVMKAASDAGASILGSLAAVFGELRRVLATDEMQATMRALFASIAQIVNSLVPIIGAVVQAAVPLLAAIAQPIAQLATAVGPLLSQLATVIGQALLPIVDALAPALVLVGETLVQMVAAVMPLLQPIAALIAQVISALAPALQPIVAVATQLVNLLVGPLTLVIQALTPALVQIAGLVAGVFQALQPMLQPLMGLLAQVAQMLAEVFAQALAQLMPVLLPLVDAGLMLVETVFEAMQPLLPVIGQALEMLGAALLQMLPSLTGFADAAVQLVKGLAPLIPVGVQLVQEVLEALMPILPTVADAFVQIATAVLGIMGPLGELIASVAAQLAPVLADIAPILGDFVGLLADSLAQILPPLAEALVQLVKAFAPMMPLFAQLIGMVLKIAAGVLIQLLPSIMQLVQAGVQLAIALLPLVPPLTQLIILGVRLAVVILSRLLPPLLQFAGFLIGKLAGAISTTIGWVTKIISVIARLVGWVTTKLSAAFTGLKDRTLIIWRQIQFYIYGAWLYILRKTLYPIRDFFTKTVPGWGRYLRDRIVGAFVSMGRGFLDRWNWIKRNVLNPIKNFFTVTVPGWGRSLRDRMVNAFAQAATRIRDAFAKIRGYAKKPVQYVVDIVYNNGIRKVWNLVTDAFGGKHLKPMKFATGGVMPGYTPGRDVHLVPSVAGPVALSGGEAIMRPEWTRAVGAEYVHAMNAAARRGGVQGVRSVLGFADGGIFSGIGDLVSKGWDKVKAGAKWLKDTFGGAIKAGVKSVINPLISKIPGGNTGFVGLMKDLARGAVKRLLAGGKEGDKRATPTVKYSPSAGVEQWRPVVLRALREVGQSAGHANRTLRRMQQESGGNPKAVNKWDINWQLGHPSVGLMQVIGPTFRSYAGKYRRKGPFMYGVSIDPLANIYSSMRYALSRYGSLPRAYDRAGGYDAGGWLPPGVTKAVNLTGKPEAVLTNAQWRTMQAAATSGGGLQPGDRLLLVVDGHEFHAYVDTRADGRVQAAQGELIQVLNAG</sequence>
<dbReference type="EMBL" id="BAAAGU010000009">
    <property type="protein sequence ID" value="GAA0637209.1"/>
    <property type="molecule type" value="Genomic_DNA"/>
</dbReference>
<keyword evidence="2" id="KW-0812">Transmembrane</keyword>
<feature type="transmembrane region" description="Helical" evidence="2">
    <location>
        <begin position="971"/>
        <end position="998"/>
    </location>
</feature>
<evidence type="ECO:0000256" key="1">
    <source>
        <dbReference type="SAM" id="MobiDB-lite"/>
    </source>
</evidence>
<dbReference type="Pfam" id="PF01464">
    <property type="entry name" value="SLT"/>
    <property type="match status" value="1"/>
</dbReference>
<evidence type="ECO:0000259" key="3">
    <source>
        <dbReference type="Pfam" id="PF01464"/>
    </source>
</evidence>
<protein>
    <recommendedName>
        <fullName evidence="3">Transglycosylase SLT domain-containing protein</fullName>
    </recommendedName>
</protein>
<evidence type="ECO:0000313" key="5">
    <source>
        <dbReference type="Proteomes" id="UP001500724"/>
    </source>
</evidence>
<reference evidence="4 5" key="1">
    <citation type="journal article" date="2019" name="Int. J. Syst. Evol. Microbiol.">
        <title>The Global Catalogue of Microorganisms (GCM) 10K type strain sequencing project: providing services to taxonomists for standard genome sequencing and annotation.</title>
        <authorList>
            <consortium name="The Broad Institute Genomics Platform"/>
            <consortium name="The Broad Institute Genome Sequencing Center for Infectious Disease"/>
            <person name="Wu L."/>
            <person name="Ma J."/>
        </authorList>
    </citation>
    <scope>NUCLEOTIDE SEQUENCE [LARGE SCALE GENOMIC DNA]</scope>
    <source>
        <strain evidence="4 5">JCM 10367</strain>
    </source>
</reference>
<keyword evidence="2" id="KW-1133">Transmembrane helix</keyword>
<dbReference type="Gene3D" id="1.10.530.10">
    <property type="match status" value="1"/>
</dbReference>
<feature type="transmembrane region" description="Helical" evidence="2">
    <location>
        <begin position="1057"/>
        <end position="1074"/>
    </location>
</feature>
<feature type="compositionally biased region" description="Basic and acidic residues" evidence="1">
    <location>
        <begin position="168"/>
        <end position="196"/>
    </location>
</feature>
<feature type="transmembrane region" description="Helical" evidence="2">
    <location>
        <begin position="938"/>
        <end position="959"/>
    </location>
</feature>
<dbReference type="SUPFAM" id="SSF53955">
    <property type="entry name" value="Lysozyme-like"/>
    <property type="match status" value="1"/>
</dbReference>
<accession>A0ABN1HC64</accession>
<gene>
    <name evidence="4" type="ORF">GCM10009535_11910</name>
</gene>
<organism evidence="4 5">
    <name type="scientific">Streptomyces thermocarboxydovorans</name>
    <dbReference type="NCBI Taxonomy" id="59298"/>
    <lineage>
        <taxon>Bacteria</taxon>
        <taxon>Bacillati</taxon>
        <taxon>Actinomycetota</taxon>
        <taxon>Actinomycetes</taxon>
        <taxon>Kitasatosporales</taxon>
        <taxon>Streptomycetaceae</taxon>
        <taxon>Streptomyces</taxon>
    </lineage>
</organism>
<name>A0ABN1HC64_9ACTN</name>
<evidence type="ECO:0000256" key="2">
    <source>
        <dbReference type="SAM" id="Phobius"/>
    </source>
</evidence>
<feature type="domain" description="Transglycosylase SLT" evidence="3">
    <location>
        <begin position="1395"/>
        <end position="1482"/>
    </location>
</feature>
<dbReference type="InterPro" id="IPR023346">
    <property type="entry name" value="Lysozyme-like_dom_sf"/>
</dbReference>
<dbReference type="CDD" id="cd13402">
    <property type="entry name" value="LT_TF-like"/>
    <property type="match status" value="1"/>
</dbReference>